<accession>A0A0M3JKI5</accession>
<reference evidence="2" key="1">
    <citation type="submission" date="2017-02" db="UniProtKB">
        <authorList>
            <consortium name="WormBaseParasite"/>
        </authorList>
    </citation>
    <scope>IDENTIFICATION</scope>
</reference>
<dbReference type="WBParaSite" id="ASIM_0000815901-mRNA-1">
    <property type="protein sequence ID" value="ASIM_0000815901-mRNA-1"/>
    <property type="gene ID" value="ASIM_0000815901"/>
</dbReference>
<dbReference type="AlphaFoldDB" id="A0A0M3JKI5"/>
<name>A0A0M3JKI5_ANISI</name>
<protein>
    <submittedName>
        <fullName evidence="2">Ras-GAP domain-containing protein</fullName>
    </submittedName>
</protein>
<evidence type="ECO:0000313" key="2">
    <source>
        <dbReference type="WBParaSite" id="ASIM_0000815901-mRNA-1"/>
    </source>
</evidence>
<feature type="region of interest" description="Disordered" evidence="1">
    <location>
        <begin position="33"/>
        <end position="56"/>
    </location>
</feature>
<feature type="compositionally biased region" description="Basic and acidic residues" evidence="1">
    <location>
        <begin position="37"/>
        <end position="49"/>
    </location>
</feature>
<evidence type="ECO:0000256" key="1">
    <source>
        <dbReference type="SAM" id="MobiDB-lite"/>
    </source>
</evidence>
<organism evidence="2">
    <name type="scientific">Anisakis simplex</name>
    <name type="common">Herring worm</name>
    <dbReference type="NCBI Taxonomy" id="6269"/>
    <lineage>
        <taxon>Eukaryota</taxon>
        <taxon>Metazoa</taxon>
        <taxon>Ecdysozoa</taxon>
        <taxon>Nematoda</taxon>
        <taxon>Chromadorea</taxon>
        <taxon>Rhabditida</taxon>
        <taxon>Spirurina</taxon>
        <taxon>Ascaridomorpha</taxon>
        <taxon>Ascaridoidea</taxon>
        <taxon>Anisakidae</taxon>
        <taxon>Anisakis</taxon>
        <taxon>Anisakis simplex complex</taxon>
    </lineage>
</organism>
<sequence length="154" mass="17022">LNSKELLNEEIGEESNLDFDGSIGEWVQAIMQNDDSSDAKSSEEEKGDSSSESSGGVASLIAYLLRFEPLDVNRVDSVCTRSEAVTLGYVTGANPLMLACLLDEMRMDLAAEERFLDLNRSQKMTIAETETFFEVFANMSADLQQKYSSALVKR</sequence>
<proteinExistence type="predicted"/>